<dbReference type="AlphaFoldDB" id="A0A0S4WLT8"/>
<proteinExistence type="predicted"/>
<reference evidence="1" key="1">
    <citation type="submission" date="2015-10" db="EMBL/GenBank/DDBJ databases">
        <authorList>
            <person name="Gilbert D.G."/>
        </authorList>
    </citation>
    <scope>NUCLEOTIDE SEQUENCE</scope>
    <source>
        <strain evidence="1">Phyl III-seqv23</strain>
    </source>
</reference>
<accession>A0A0S4WLT8</accession>
<sequence length="55" mass="6135">MQIGQFFLRHACLGMMSKLRPSDSSDTFLTKIAVQTATIGPDHPHPCHSIPRNPF</sequence>
<name>A0A0S4WLT8_RALSL</name>
<dbReference type="EMBL" id="LN899827">
    <property type="protein sequence ID" value="CUV47623.1"/>
    <property type="molecule type" value="Genomic_DNA"/>
</dbReference>
<gene>
    <name evidence="1" type="ORF">TO10_v1_1050002</name>
</gene>
<organism evidence="1">
    <name type="scientific">Ralstonia solanacearum</name>
    <name type="common">Pseudomonas solanacearum</name>
    <dbReference type="NCBI Taxonomy" id="305"/>
    <lineage>
        <taxon>Bacteria</taxon>
        <taxon>Pseudomonadati</taxon>
        <taxon>Pseudomonadota</taxon>
        <taxon>Betaproteobacteria</taxon>
        <taxon>Burkholderiales</taxon>
        <taxon>Burkholderiaceae</taxon>
        <taxon>Ralstonia</taxon>
        <taxon>Ralstonia solanacearum species complex</taxon>
    </lineage>
</organism>
<evidence type="ECO:0000313" key="1">
    <source>
        <dbReference type="EMBL" id="CUV47623.1"/>
    </source>
</evidence>
<protein>
    <submittedName>
        <fullName evidence="1">Uncharacterized protein</fullName>
    </submittedName>
</protein>